<feature type="region of interest" description="Disordered" evidence="1">
    <location>
        <begin position="1"/>
        <end position="49"/>
    </location>
</feature>
<feature type="compositionally biased region" description="Basic and acidic residues" evidence="1">
    <location>
        <begin position="149"/>
        <end position="159"/>
    </location>
</feature>
<evidence type="ECO:0000313" key="3">
    <source>
        <dbReference type="Proteomes" id="UP001472677"/>
    </source>
</evidence>
<organism evidence="2 3">
    <name type="scientific">Hibiscus sabdariffa</name>
    <name type="common">roselle</name>
    <dbReference type="NCBI Taxonomy" id="183260"/>
    <lineage>
        <taxon>Eukaryota</taxon>
        <taxon>Viridiplantae</taxon>
        <taxon>Streptophyta</taxon>
        <taxon>Embryophyta</taxon>
        <taxon>Tracheophyta</taxon>
        <taxon>Spermatophyta</taxon>
        <taxon>Magnoliopsida</taxon>
        <taxon>eudicotyledons</taxon>
        <taxon>Gunneridae</taxon>
        <taxon>Pentapetalae</taxon>
        <taxon>rosids</taxon>
        <taxon>malvids</taxon>
        <taxon>Malvales</taxon>
        <taxon>Malvaceae</taxon>
        <taxon>Malvoideae</taxon>
        <taxon>Hibiscus</taxon>
    </lineage>
</organism>
<dbReference type="Proteomes" id="UP001472677">
    <property type="component" value="Unassembled WGS sequence"/>
</dbReference>
<comment type="caution">
    <text evidence="2">The sequence shown here is derived from an EMBL/GenBank/DDBJ whole genome shotgun (WGS) entry which is preliminary data.</text>
</comment>
<sequence length="159" mass="16670">MAAGRTHFANKRTMKPGEDLSKGHDEDGAASGSRGVEEPAASIEGNAVPHAGSVNVNLVGDLDIGLNFGCGLEARPCRNLSPLSGLASNGVEKVVGSNSAVKLDPKAHASGDANRQYKSWDEQINEKVSVGYSNARDTIEEENSEDEPGGGKENEWLVP</sequence>
<protein>
    <submittedName>
        <fullName evidence="2">Uncharacterized protein</fullName>
    </submittedName>
</protein>
<accession>A0ABR2FCF3</accession>
<evidence type="ECO:0000256" key="1">
    <source>
        <dbReference type="SAM" id="MobiDB-lite"/>
    </source>
</evidence>
<feature type="compositionally biased region" description="Acidic residues" evidence="1">
    <location>
        <begin position="139"/>
        <end position="148"/>
    </location>
</feature>
<reference evidence="2 3" key="1">
    <citation type="journal article" date="2024" name="G3 (Bethesda)">
        <title>Genome assembly of Hibiscus sabdariffa L. provides insights into metabolisms of medicinal natural products.</title>
        <authorList>
            <person name="Kim T."/>
        </authorList>
    </citation>
    <scope>NUCLEOTIDE SEQUENCE [LARGE SCALE GENOMIC DNA]</scope>
    <source>
        <strain evidence="2">TK-2024</strain>
        <tissue evidence="2">Old leaves</tissue>
    </source>
</reference>
<name>A0ABR2FCF3_9ROSI</name>
<keyword evidence="3" id="KW-1185">Reference proteome</keyword>
<feature type="region of interest" description="Disordered" evidence="1">
    <location>
        <begin position="131"/>
        <end position="159"/>
    </location>
</feature>
<dbReference type="EMBL" id="JBBPBM010000007">
    <property type="protein sequence ID" value="KAK8576007.1"/>
    <property type="molecule type" value="Genomic_DNA"/>
</dbReference>
<proteinExistence type="predicted"/>
<gene>
    <name evidence="2" type="ORF">V6N12_063655</name>
</gene>
<evidence type="ECO:0000313" key="2">
    <source>
        <dbReference type="EMBL" id="KAK8576007.1"/>
    </source>
</evidence>
<feature type="compositionally biased region" description="Basic and acidic residues" evidence="1">
    <location>
        <begin position="15"/>
        <end position="27"/>
    </location>
</feature>